<keyword evidence="4" id="KW-1185">Reference proteome</keyword>
<gene>
    <name evidence="1" type="ORF">Maut_00576</name>
    <name evidence="2" type="ORF">MTAT_26580</name>
</gene>
<protein>
    <submittedName>
        <fullName evidence="1">Uncharacterized protein</fullName>
    </submittedName>
</protein>
<reference evidence="2 4" key="2">
    <citation type="submission" date="2019-05" db="EMBL/GenBank/DDBJ databases">
        <title>Genome sequence of Moorella thermoacetica ATCC 33924.</title>
        <authorList>
            <person name="Poehlein A."/>
            <person name="Bengelsdorf F.R."/>
            <person name="Duerre P."/>
            <person name="Daniel R."/>
        </authorList>
    </citation>
    <scope>NUCLEOTIDE SEQUENCE [LARGE SCALE GENOMIC DNA]</scope>
    <source>
        <strain evidence="2 4">ATCC 33924</strain>
    </source>
</reference>
<evidence type="ECO:0000313" key="3">
    <source>
        <dbReference type="Proteomes" id="UP000094598"/>
    </source>
</evidence>
<dbReference type="EMBL" id="CP017019">
    <property type="protein sequence ID" value="AOQ23039.1"/>
    <property type="molecule type" value="Genomic_DNA"/>
</dbReference>
<sequence>MLKHLDISNTITADYKFFSDFRPGDWVRIDWPKRLTDNEARPCYGAAGEVVYVGRDYLTLRGIHGFTFCISRADVIEGAVVRLSSPRTARRHSGEADEPLLRAVFG</sequence>
<dbReference type="RefSeq" id="WP_069588217.1">
    <property type="nucleotide sequence ID" value="NZ_VCDX01000013.1"/>
</dbReference>
<dbReference type="AlphaFoldDB" id="A0AAC9MTX4"/>
<accession>A0AAC9MTX4</accession>
<reference evidence="1 3" key="1">
    <citation type="submission" date="2016-08" db="EMBL/GenBank/DDBJ databases">
        <title>Moorella thermoacetica DSM 103132.</title>
        <authorList>
            <person name="Jendresen C.B."/>
            <person name="Redl S.M."/>
            <person name="Jensen T.O."/>
            <person name="Nielsen A.T."/>
        </authorList>
    </citation>
    <scope>NUCLEOTIDE SEQUENCE [LARGE SCALE GENOMIC DNA]</scope>
    <source>
        <strain evidence="1 3">DSM 103132</strain>
    </source>
</reference>
<dbReference type="Proteomes" id="UP000322283">
    <property type="component" value="Unassembled WGS sequence"/>
</dbReference>
<evidence type="ECO:0000313" key="1">
    <source>
        <dbReference type="EMBL" id="AOQ23039.1"/>
    </source>
</evidence>
<dbReference type="EMBL" id="VCDX01000013">
    <property type="protein sequence ID" value="TYL08994.1"/>
    <property type="molecule type" value="Genomic_DNA"/>
</dbReference>
<name>A0AAC9MTX4_NEOTH</name>
<dbReference type="Proteomes" id="UP000094598">
    <property type="component" value="Chromosome"/>
</dbReference>
<evidence type="ECO:0000313" key="4">
    <source>
        <dbReference type="Proteomes" id="UP000322283"/>
    </source>
</evidence>
<organism evidence="1 3">
    <name type="scientific">Neomoorella thermoacetica</name>
    <name type="common">Clostridium thermoaceticum</name>
    <dbReference type="NCBI Taxonomy" id="1525"/>
    <lineage>
        <taxon>Bacteria</taxon>
        <taxon>Bacillati</taxon>
        <taxon>Bacillota</taxon>
        <taxon>Clostridia</taxon>
        <taxon>Neomoorellales</taxon>
        <taxon>Neomoorellaceae</taxon>
        <taxon>Neomoorella</taxon>
    </lineage>
</organism>
<evidence type="ECO:0000313" key="2">
    <source>
        <dbReference type="EMBL" id="TYL08994.1"/>
    </source>
</evidence>
<proteinExistence type="predicted"/>